<dbReference type="SMART" id="SM00355">
    <property type="entry name" value="ZnF_C2H2"/>
    <property type="match status" value="5"/>
</dbReference>
<protein>
    <recommendedName>
        <fullName evidence="8">C2H2-type domain-containing protein</fullName>
    </recommendedName>
</protein>
<dbReference type="EMBL" id="JAAMPI010000810">
    <property type="protein sequence ID" value="KAF4628459.1"/>
    <property type="molecule type" value="Genomic_DNA"/>
</dbReference>
<evidence type="ECO:0000256" key="5">
    <source>
        <dbReference type="ARBA" id="ARBA00023015"/>
    </source>
</evidence>
<dbReference type="PANTHER" id="PTHR46179">
    <property type="entry name" value="ZINC FINGER PROTEIN"/>
    <property type="match status" value="1"/>
</dbReference>
<sequence length="367" mass="41571">MNSFDFDRLDPITREETLAFFIPDMQPNEGTEFTDYTAMLEDAVGAKSWLDENMEIQEQPMEGGEEGGSGILEDESSTVIGKDSPANAPELLANCNAPSTFSRREKMQKSGECTWESCSEEFDLQHDLDIHLLSHHEIALSLFIAPSRCPWDGCKSKAVFKSTKSCQHHLDNIHTKPLVCTVAKCSYTKPFRNQNDLERHKSTAHSDIRPYICPYTSCEAEVRSFSRKDKWMKHIEDIEHEDDALCIFPHCRVDQIERSTYFSTRKEIAKHFAKNHGSSTVESYECRLGSCSNNTNLDNLSKGGLVNHVKTFHGTRVSYWGVFAAVSKSKFLEAQNLYPYYTWDDCNHCAKVKAAEAYTNATLTGTL</sequence>
<gene>
    <name evidence="9" type="ORF">G7Y89_g9696</name>
</gene>
<comment type="caution">
    <text evidence="9">The sequence shown here is derived from an EMBL/GenBank/DDBJ whole genome shotgun (WGS) entry which is preliminary data.</text>
</comment>
<dbReference type="OrthoDB" id="2687452at2759"/>
<feature type="domain" description="C2H2-type" evidence="8">
    <location>
        <begin position="284"/>
        <end position="313"/>
    </location>
</feature>
<evidence type="ECO:0000313" key="9">
    <source>
        <dbReference type="EMBL" id="KAF4628459.1"/>
    </source>
</evidence>
<keyword evidence="3" id="KW-0863">Zinc-finger</keyword>
<evidence type="ECO:0000256" key="2">
    <source>
        <dbReference type="ARBA" id="ARBA00022723"/>
    </source>
</evidence>
<dbReference type="PANTHER" id="PTHR46179:SF13">
    <property type="entry name" value="C2H2-TYPE DOMAIN-CONTAINING PROTEIN"/>
    <property type="match status" value="1"/>
</dbReference>
<dbReference type="InterPro" id="IPR051061">
    <property type="entry name" value="Zinc_finger_trans_reg"/>
</dbReference>
<evidence type="ECO:0000256" key="1">
    <source>
        <dbReference type="ARBA" id="ARBA00004123"/>
    </source>
</evidence>
<comment type="subcellular location">
    <subcellularLocation>
        <location evidence="1">Nucleus</location>
    </subcellularLocation>
</comment>
<evidence type="ECO:0000256" key="3">
    <source>
        <dbReference type="ARBA" id="ARBA00022771"/>
    </source>
</evidence>
<evidence type="ECO:0000313" key="10">
    <source>
        <dbReference type="Proteomes" id="UP000566819"/>
    </source>
</evidence>
<keyword evidence="6" id="KW-0804">Transcription</keyword>
<feature type="domain" description="C2H2-type" evidence="8">
    <location>
        <begin position="111"/>
        <end position="135"/>
    </location>
</feature>
<keyword evidence="4" id="KW-0862">Zinc</keyword>
<evidence type="ECO:0000259" key="8">
    <source>
        <dbReference type="SMART" id="SM00355"/>
    </source>
</evidence>
<proteinExistence type="predicted"/>
<reference evidence="9 10" key="1">
    <citation type="submission" date="2020-03" db="EMBL/GenBank/DDBJ databases">
        <title>Draft Genome Sequence of Cudoniella acicularis.</title>
        <authorList>
            <person name="Buettner E."/>
            <person name="Kellner H."/>
        </authorList>
    </citation>
    <scope>NUCLEOTIDE SEQUENCE [LARGE SCALE GENOMIC DNA]</scope>
    <source>
        <strain evidence="9 10">DSM 108380</strain>
    </source>
</reference>
<evidence type="ECO:0000256" key="6">
    <source>
        <dbReference type="ARBA" id="ARBA00023163"/>
    </source>
</evidence>
<feature type="domain" description="C2H2-type" evidence="8">
    <location>
        <begin position="147"/>
        <end position="174"/>
    </location>
</feature>
<name>A0A8H4RE63_9HELO</name>
<keyword evidence="5" id="KW-0805">Transcription regulation</keyword>
<dbReference type="Gene3D" id="3.30.160.60">
    <property type="entry name" value="Classic Zinc Finger"/>
    <property type="match status" value="1"/>
</dbReference>
<dbReference type="GO" id="GO:0006357">
    <property type="term" value="P:regulation of transcription by RNA polymerase II"/>
    <property type="evidence" value="ECO:0007669"/>
    <property type="project" value="TreeGrafter"/>
</dbReference>
<dbReference type="GO" id="GO:0005634">
    <property type="term" value="C:nucleus"/>
    <property type="evidence" value="ECO:0007669"/>
    <property type="project" value="UniProtKB-SubCell"/>
</dbReference>
<dbReference type="InterPro" id="IPR013087">
    <property type="entry name" value="Znf_C2H2_type"/>
</dbReference>
<keyword evidence="2" id="KW-0479">Metal-binding</keyword>
<feature type="domain" description="C2H2-type" evidence="8">
    <location>
        <begin position="178"/>
        <end position="205"/>
    </location>
</feature>
<organism evidence="9 10">
    <name type="scientific">Cudoniella acicularis</name>
    <dbReference type="NCBI Taxonomy" id="354080"/>
    <lineage>
        <taxon>Eukaryota</taxon>
        <taxon>Fungi</taxon>
        <taxon>Dikarya</taxon>
        <taxon>Ascomycota</taxon>
        <taxon>Pezizomycotina</taxon>
        <taxon>Leotiomycetes</taxon>
        <taxon>Helotiales</taxon>
        <taxon>Tricladiaceae</taxon>
        <taxon>Cudoniella</taxon>
    </lineage>
</organism>
<dbReference type="AlphaFoldDB" id="A0A8H4RE63"/>
<evidence type="ECO:0000256" key="4">
    <source>
        <dbReference type="ARBA" id="ARBA00022833"/>
    </source>
</evidence>
<dbReference type="Proteomes" id="UP000566819">
    <property type="component" value="Unassembled WGS sequence"/>
</dbReference>
<accession>A0A8H4RE63</accession>
<keyword evidence="7" id="KW-0539">Nucleus</keyword>
<dbReference type="GO" id="GO:0008270">
    <property type="term" value="F:zinc ion binding"/>
    <property type="evidence" value="ECO:0007669"/>
    <property type="project" value="UniProtKB-KW"/>
</dbReference>
<keyword evidence="10" id="KW-1185">Reference proteome</keyword>
<feature type="domain" description="C2H2-type" evidence="8">
    <location>
        <begin position="211"/>
        <end position="240"/>
    </location>
</feature>
<evidence type="ECO:0000256" key="7">
    <source>
        <dbReference type="ARBA" id="ARBA00023242"/>
    </source>
</evidence>